<comment type="caution">
    <text evidence="3">The sequence shown here is derived from an EMBL/GenBank/DDBJ whole genome shotgun (WGS) entry which is preliminary data.</text>
</comment>
<keyword evidence="2" id="KW-0812">Transmembrane</keyword>
<keyword evidence="2" id="KW-1133">Transmembrane helix</keyword>
<accession>A0A553HPX2</accession>
<feature type="transmembrane region" description="Helical" evidence="2">
    <location>
        <begin position="294"/>
        <end position="315"/>
    </location>
</feature>
<keyword evidence="4" id="KW-1185">Reference proteome</keyword>
<organism evidence="3 4">
    <name type="scientific">Xylaria flabelliformis</name>
    <dbReference type="NCBI Taxonomy" id="2512241"/>
    <lineage>
        <taxon>Eukaryota</taxon>
        <taxon>Fungi</taxon>
        <taxon>Dikarya</taxon>
        <taxon>Ascomycota</taxon>
        <taxon>Pezizomycotina</taxon>
        <taxon>Sordariomycetes</taxon>
        <taxon>Xylariomycetidae</taxon>
        <taxon>Xylariales</taxon>
        <taxon>Xylariaceae</taxon>
        <taxon>Xylaria</taxon>
    </lineage>
</organism>
<dbReference type="EMBL" id="VFLP01000060">
    <property type="protein sequence ID" value="TRX89998.1"/>
    <property type="molecule type" value="Genomic_DNA"/>
</dbReference>
<dbReference type="AlphaFoldDB" id="A0A553HPX2"/>
<protein>
    <submittedName>
        <fullName evidence="3">Uncharacterized protein</fullName>
    </submittedName>
</protein>
<feature type="region of interest" description="Disordered" evidence="1">
    <location>
        <begin position="223"/>
        <end position="247"/>
    </location>
</feature>
<sequence>MIFISRGSDRRKSEGRKRGLVLEAGNCLMQLGVVVSSQGTNIERSSNGRASVVYNHKSRGYDRYLPSPDYRRPSPIRFPQVQKLKNDQNICGTAAPHANDVDCKDENESNISVPQLQLSLQPIKETGAESSTRSQVQVPAESSPNFIGLSSQIIAKGLTVPIYVLTPVIKLPKLLNNREDNVSTDEVSIDISYLEANKVCNLAYVSQGLPQAWPVYQEDAGGYGSTTSPGRGTTSSIAQPDNPTAARISPVPLPRNKRPCYYLLGGLSTGIASSFALALWWARSQGDLSAGFTLGSYVVGVDALVVAAAGVFHAPSCRCWTTSAKSED</sequence>
<name>A0A553HPX2_9PEZI</name>
<gene>
    <name evidence="3" type="ORF">FHL15_009099</name>
</gene>
<evidence type="ECO:0000256" key="2">
    <source>
        <dbReference type="SAM" id="Phobius"/>
    </source>
</evidence>
<dbReference type="Proteomes" id="UP000319160">
    <property type="component" value="Unassembled WGS sequence"/>
</dbReference>
<feature type="transmembrane region" description="Helical" evidence="2">
    <location>
        <begin position="261"/>
        <end position="282"/>
    </location>
</feature>
<evidence type="ECO:0000256" key="1">
    <source>
        <dbReference type="SAM" id="MobiDB-lite"/>
    </source>
</evidence>
<evidence type="ECO:0000313" key="4">
    <source>
        <dbReference type="Proteomes" id="UP000319160"/>
    </source>
</evidence>
<dbReference type="OrthoDB" id="4742064at2759"/>
<reference evidence="4" key="1">
    <citation type="submission" date="2019-06" db="EMBL/GenBank/DDBJ databases">
        <title>Draft genome sequence of the griseofulvin-producing fungus Xylaria cubensis strain G536.</title>
        <authorList>
            <person name="Mead M.E."/>
            <person name="Raja H.A."/>
            <person name="Steenwyk J.L."/>
            <person name="Knowles S.L."/>
            <person name="Oberlies N.H."/>
            <person name="Rokas A."/>
        </authorList>
    </citation>
    <scope>NUCLEOTIDE SEQUENCE [LARGE SCALE GENOMIC DNA]</scope>
    <source>
        <strain evidence="4">G536</strain>
    </source>
</reference>
<proteinExistence type="predicted"/>
<feature type="compositionally biased region" description="Low complexity" evidence="1">
    <location>
        <begin position="225"/>
        <end position="236"/>
    </location>
</feature>
<keyword evidence="2" id="KW-0472">Membrane</keyword>
<evidence type="ECO:0000313" key="3">
    <source>
        <dbReference type="EMBL" id="TRX89998.1"/>
    </source>
</evidence>